<organism evidence="3 4">
    <name type="scientific">Marinobacter salinus</name>
    <dbReference type="NCBI Taxonomy" id="1874317"/>
    <lineage>
        <taxon>Bacteria</taxon>
        <taxon>Pseudomonadati</taxon>
        <taxon>Pseudomonadota</taxon>
        <taxon>Gammaproteobacteria</taxon>
        <taxon>Pseudomonadales</taxon>
        <taxon>Marinobacteraceae</taxon>
        <taxon>Marinobacter</taxon>
    </lineage>
</organism>
<dbReference type="RefSeq" id="WP_070969834.1">
    <property type="nucleotide sequence ID" value="NZ_CP017715.1"/>
</dbReference>
<feature type="region of interest" description="Disordered" evidence="1">
    <location>
        <begin position="142"/>
        <end position="164"/>
    </location>
</feature>
<evidence type="ECO:0000313" key="4">
    <source>
        <dbReference type="Proteomes" id="UP000177445"/>
    </source>
</evidence>
<evidence type="ECO:0000259" key="2">
    <source>
        <dbReference type="Pfam" id="PF03432"/>
    </source>
</evidence>
<dbReference type="Pfam" id="PF03432">
    <property type="entry name" value="Relaxase"/>
    <property type="match status" value="1"/>
</dbReference>
<feature type="region of interest" description="Disordered" evidence="1">
    <location>
        <begin position="351"/>
        <end position="383"/>
    </location>
</feature>
<protein>
    <recommendedName>
        <fullName evidence="2">MobA/VirD2-like nuclease domain-containing protein</fullName>
    </recommendedName>
</protein>
<name>A0A1D9GM36_9GAMM</name>
<dbReference type="STRING" id="1874317.BKP64_11070"/>
<evidence type="ECO:0000256" key="1">
    <source>
        <dbReference type="SAM" id="MobiDB-lite"/>
    </source>
</evidence>
<dbReference type="OrthoDB" id="915634at2"/>
<dbReference type="EMBL" id="CP017715">
    <property type="protein sequence ID" value="AOY88669.1"/>
    <property type="molecule type" value="Genomic_DNA"/>
</dbReference>
<dbReference type="AlphaFoldDB" id="A0A1D9GM36"/>
<dbReference type="InterPro" id="IPR005094">
    <property type="entry name" value="Endonuclease_MobA/VirD2"/>
</dbReference>
<sequence length="425" mass="47193">MIHKKMAYRNSSGKTLRYVFRGDGHEHDVVDCVQHIHTQGMSPDPIKRGPDGIVEEINTDAMEAEFDYLAEKNQRSESRFAHYVISLPANEKLTNARWKDVAKIYMSGMGYGLDTKWTCALHDEKSHQHIHIVACRVQNNPQTMERKQAREKGGKGNKPQPYKLVDDASDHARGMEVMRELEQKYGLSVTPSPDMTWGSDLTREEFEGTINRFEKTGESQPPWKTRIIARLSAAVERSQGRTFTEFLDNVRAVGVDPLVNINEQGFPTGISFAMEGRSAAGSKLKSTRLTFSALTGVKFDSATHTMKFTGKKSEGIKYEQTRDISACIKTAAIQRVDGRKPEIGGPRSAIEAKEARGAEEKSSKPKSARVRTMGAPLTPSIAMDSSSKSGIDELLTLQNLFADLAIHAAHVKKMARLQKGDSLGL</sequence>
<gene>
    <name evidence="3" type="ORF">BKP64_11070</name>
</gene>
<feature type="compositionally biased region" description="Basic and acidic residues" evidence="1">
    <location>
        <begin position="144"/>
        <end position="154"/>
    </location>
</feature>
<reference evidence="3 4" key="1">
    <citation type="submission" date="2016-10" db="EMBL/GenBank/DDBJ databases">
        <title>Marinobacter salinus sp. nov., a moderately halophilic bacterium isolated from a tidal flat environment.</title>
        <authorList>
            <person name="Park S.-J."/>
        </authorList>
    </citation>
    <scope>NUCLEOTIDE SEQUENCE [LARGE SCALE GENOMIC DNA]</scope>
    <source>
        <strain evidence="3 4">Hb8</strain>
    </source>
</reference>
<feature type="compositionally biased region" description="Basic and acidic residues" evidence="1">
    <location>
        <begin position="351"/>
        <end position="363"/>
    </location>
</feature>
<proteinExistence type="predicted"/>
<keyword evidence="4" id="KW-1185">Reference proteome</keyword>
<feature type="domain" description="MobA/VirD2-like nuclease" evidence="2">
    <location>
        <begin position="57"/>
        <end position="187"/>
    </location>
</feature>
<accession>A0A1D9GM36</accession>
<dbReference type="KEGG" id="msq:BKP64_11070"/>
<dbReference type="Proteomes" id="UP000177445">
    <property type="component" value="Chromosome"/>
</dbReference>
<evidence type="ECO:0000313" key="3">
    <source>
        <dbReference type="EMBL" id="AOY88669.1"/>
    </source>
</evidence>